<evidence type="ECO:0000313" key="8">
    <source>
        <dbReference type="Proteomes" id="UP000249682"/>
    </source>
</evidence>
<dbReference type="Pfam" id="PF03176">
    <property type="entry name" value="MMPL"/>
    <property type="match status" value="1"/>
</dbReference>
<keyword evidence="2 5" id="KW-0812">Transmembrane</keyword>
<dbReference type="Proteomes" id="UP000249682">
    <property type="component" value="Chromosome"/>
</dbReference>
<evidence type="ECO:0000256" key="2">
    <source>
        <dbReference type="ARBA" id="ARBA00022692"/>
    </source>
</evidence>
<keyword evidence="4 5" id="KW-0472">Membrane</keyword>
<evidence type="ECO:0000313" key="7">
    <source>
        <dbReference type="EMBL" id="AWV48656.1"/>
    </source>
</evidence>
<evidence type="ECO:0000256" key="4">
    <source>
        <dbReference type="ARBA" id="ARBA00023136"/>
    </source>
</evidence>
<proteinExistence type="predicted"/>
<gene>
    <name evidence="7" type="ORF">DIJ64_13070</name>
</gene>
<reference evidence="7 8" key="1">
    <citation type="submission" date="2018-05" db="EMBL/GenBank/DDBJ databases">
        <title>Evolution of small genomes with special reference to Mycobacterium leprae.</title>
        <authorList>
            <person name="Mohanty P.S."/>
            <person name="Bansal A.K."/>
            <person name="Gupta U.D."/>
            <person name="Naaz F."/>
            <person name="Dwivedi V.D."/>
            <person name="Singh H."/>
            <person name="Gupta G."/>
            <person name="Sharma S."/>
            <person name="Arora M."/>
        </authorList>
    </citation>
    <scope>NUCLEOTIDE SEQUENCE [LARGE SCALE GENOMIC DNA]</scope>
    <source>
        <strain evidence="7 8">MRHRU-235-G</strain>
    </source>
</reference>
<organism evidence="7 8">
    <name type="scientific">Mycobacterium leprae</name>
    <dbReference type="NCBI Taxonomy" id="1769"/>
    <lineage>
        <taxon>Bacteria</taxon>
        <taxon>Bacillati</taxon>
        <taxon>Actinomycetota</taxon>
        <taxon>Actinomycetes</taxon>
        <taxon>Mycobacteriales</taxon>
        <taxon>Mycobacteriaceae</taxon>
        <taxon>Mycobacterium</taxon>
    </lineage>
</organism>
<dbReference type="InterPro" id="IPR004869">
    <property type="entry name" value="MMPL_dom"/>
</dbReference>
<feature type="transmembrane region" description="Helical" evidence="5">
    <location>
        <begin position="30"/>
        <end position="52"/>
    </location>
</feature>
<name>A0AAD0KY19_MYCLR</name>
<sequence length="53" mass="5713">MFHGTAHVAIGSGLTITDAMYCLCFTRLPYFRTLGLLCSVGMLVVMISATTVK</sequence>
<dbReference type="EMBL" id="CP029543">
    <property type="protein sequence ID" value="AWV48656.1"/>
    <property type="molecule type" value="Genomic_DNA"/>
</dbReference>
<dbReference type="AlphaFoldDB" id="A0AAD0KY19"/>
<keyword evidence="3 5" id="KW-1133">Transmembrane helix</keyword>
<accession>A0AAD0KY19</accession>
<evidence type="ECO:0000259" key="6">
    <source>
        <dbReference type="Pfam" id="PF03176"/>
    </source>
</evidence>
<evidence type="ECO:0000256" key="1">
    <source>
        <dbReference type="ARBA" id="ARBA00004141"/>
    </source>
</evidence>
<protein>
    <recommendedName>
        <fullName evidence="6">Membrane transport protein MMPL domain-containing protein</fullName>
    </recommendedName>
</protein>
<evidence type="ECO:0000256" key="3">
    <source>
        <dbReference type="ARBA" id="ARBA00022989"/>
    </source>
</evidence>
<evidence type="ECO:0000256" key="5">
    <source>
        <dbReference type="SAM" id="Phobius"/>
    </source>
</evidence>
<feature type="domain" description="Membrane transport protein MMPL" evidence="6">
    <location>
        <begin position="1"/>
        <end position="52"/>
    </location>
</feature>
<dbReference type="GO" id="GO:0016020">
    <property type="term" value="C:membrane"/>
    <property type="evidence" value="ECO:0007669"/>
    <property type="project" value="UniProtKB-SubCell"/>
</dbReference>
<comment type="subcellular location">
    <subcellularLocation>
        <location evidence="1">Membrane</location>
        <topology evidence="1">Multi-pass membrane protein</topology>
    </subcellularLocation>
</comment>